<dbReference type="GeneTree" id="ENSGT01150000286916"/>
<proteinExistence type="predicted"/>
<dbReference type="Proteomes" id="UP000472272">
    <property type="component" value="Chromosome 3"/>
</dbReference>
<dbReference type="InterPro" id="IPR036691">
    <property type="entry name" value="Endo/exonu/phosph_ase_sf"/>
</dbReference>
<dbReference type="PANTHER" id="PTHR31635">
    <property type="entry name" value="REVERSE TRANSCRIPTASE DOMAIN-CONTAINING PROTEIN-RELATED"/>
    <property type="match status" value="1"/>
</dbReference>
<dbReference type="SUPFAM" id="SSF56219">
    <property type="entry name" value="DNase I-like"/>
    <property type="match status" value="1"/>
</dbReference>
<dbReference type="SUPFAM" id="SSF56672">
    <property type="entry name" value="DNA/RNA polymerases"/>
    <property type="match status" value="1"/>
</dbReference>
<reference evidence="2" key="3">
    <citation type="submission" date="2025-09" db="UniProtKB">
        <authorList>
            <consortium name="Ensembl"/>
        </authorList>
    </citation>
    <scope>IDENTIFICATION</scope>
</reference>
<dbReference type="InterPro" id="IPR005135">
    <property type="entry name" value="Endo/exonuclease/phosphatase"/>
</dbReference>
<dbReference type="CDD" id="cd09076">
    <property type="entry name" value="L1-EN"/>
    <property type="match status" value="1"/>
</dbReference>
<protein>
    <recommendedName>
        <fullName evidence="1">Reverse transcriptase domain-containing protein</fullName>
    </recommendedName>
</protein>
<dbReference type="InterPro" id="IPR000477">
    <property type="entry name" value="RT_dom"/>
</dbReference>
<sequence length="1252" mass="147313">MTKNLKIVSWNVNGLNEKAKRNKITNVLKKEKVDVICIQETHVAKKHKHVLINKYLGMEFINSTVEKKKGVAIYVKEKWEPKMIYKDEDGRILGVQINFQGEKINVVNIYAPNTNRPEFFKKLEQVLIDLADNKMILLGDFNAVPVPEIDRQTENRKRNQGKLPKSFLDLEENLDLIDIWRHLHPTEKQFTFFSEVHKSWGRIDQIWTSRILTLRATSCEIHPRTLSDHNLITLEIKGATQGSFRWRLNEYLLENDDVIERVKTTLKEYFELNLNVGTNIEVVWDASKAVARGLFIQQNNYKKRIRQQKKEEILKQLREYEKKLIDHPKDEQSTQAIKMLQTQFSMLTSQEIEWKIKSMKQRYFESANKIGKFLAWQLRKRQKQNTINKIKVEEDLIVDPTRIRKKFLEFYEELYKKGEEDTAEIDRYLKRQKGKTITEEERAQLNKPISIEEVQNAIKKMKLGKAPGPDGLSAKYYKVLGNQLLQTLCDTMNNILRGGKIPESWREAFITLIPKPDTDKMSIKNYRPISLLNNDYKIYADIMANRLKKCLIHLIHKDQAGFLPNRFLKDNVRHIINLIEYLEINNDIPAALIFIDAEKAFDNVSWSFLLKTMEEAGIEGEFLKGIQAIYSKQSAKLVINNTLTDIFQIEKGTRQGCPLSPLLFITVLEVLANKIRSASDIRGIKIGSREFKIKAYADDLMLSLEEPQRSIEKALELLEEYGRLAGFKLNKSKTKILTKNLGIETKANLERQHGIEVTKKIKYLGIWLTPKNINLIDDNYTTTWNKVKKDLDAWSRVNLSWLGRMEAIKMNILPRMLFLFQNIPVIRGTKIFKDWQKVLSRFIWQGKRPRIRYKLLTDRKERGGLAVPNLRLYYEAACLCWVKDWITLENKDLLELEGVENRSGWHAYLWLGKGKTHKNFSNHIIKGPIYEVWEKNKKVLEPKTPWWLSPTDILSLKKTNLDEQSLKYEDLLTCSQEGWKLKPYEELKEKLKGWLHYHQINARWTEDKKVGMNEKKSKFQIEIIESKSKLLSKLYNILLEHDTKDIEIKEVTVKWARDLGHNIEHEKWLKLWNEGIKFTASAAIRENLEKMIYRWYLTPEKLNRMYKTGNKACWKCKTNEGNFIHMWWMCEGIKKFWNQIYDELKKMLRLTFPKKPEAFLLGMVGKEIPGKDKTLFQYATAAARMLIAQNWKNPTLPTVKEWQLKLYGFIEMAKMTQRIRNQKNTKLTEDWNKFMVYIKSNLSNLPTTVGLT</sequence>
<evidence type="ECO:0000259" key="1">
    <source>
        <dbReference type="PROSITE" id="PS50878"/>
    </source>
</evidence>
<dbReference type="OMA" id="IRWMKLE"/>
<dbReference type="CDD" id="cd01650">
    <property type="entry name" value="RT_nLTR_like"/>
    <property type="match status" value="1"/>
</dbReference>
<evidence type="ECO:0000313" key="2">
    <source>
        <dbReference type="Ensembl" id="ENSPMRP00000006052.1"/>
    </source>
</evidence>
<dbReference type="Pfam" id="PF00078">
    <property type="entry name" value="RVT_1"/>
    <property type="match status" value="1"/>
</dbReference>
<accession>A0A670I3N2</accession>
<reference evidence="2" key="2">
    <citation type="submission" date="2025-08" db="UniProtKB">
        <authorList>
            <consortium name="Ensembl"/>
        </authorList>
    </citation>
    <scope>IDENTIFICATION</scope>
</reference>
<dbReference type="Gene3D" id="3.60.10.10">
    <property type="entry name" value="Endonuclease/exonuclease/phosphatase"/>
    <property type="match status" value="1"/>
</dbReference>
<name>A0A670I3N2_PODMU</name>
<keyword evidence="3" id="KW-1185">Reference proteome</keyword>
<reference evidence="2 3" key="1">
    <citation type="journal article" date="2019" name="Proc. Natl. Acad. Sci. U.S.A.">
        <title>Regulatory changes in pterin and carotenoid genes underlie balanced color polymorphisms in the wall lizard.</title>
        <authorList>
            <person name="Andrade P."/>
            <person name="Pinho C."/>
            <person name="Perez I de Lanuza G."/>
            <person name="Afonso S."/>
            <person name="Brejcha J."/>
            <person name="Rubin C.J."/>
            <person name="Wallerman O."/>
            <person name="Pereira P."/>
            <person name="Sabatino S.J."/>
            <person name="Bellati A."/>
            <person name="Pellitteri-Rosa D."/>
            <person name="Bosakova Z."/>
            <person name="Bunikis I."/>
            <person name="Carretero M.A."/>
            <person name="Feiner N."/>
            <person name="Marsik P."/>
            <person name="Pauperio F."/>
            <person name="Salvi D."/>
            <person name="Soler L."/>
            <person name="While G.M."/>
            <person name="Uller T."/>
            <person name="Font E."/>
            <person name="Andersson L."/>
            <person name="Carneiro M."/>
        </authorList>
    </citation>
    <scope>NUCLEOTIDE SEQUENCE</scope>
</reference>
<dbReference type="PANTHER" id="PTHR31635:SF196">
    <property type="entry name" value="REVERSE TRANSCRIPTASE DOMAIN-CONTAINING PROTEIN-RELATED"/>
    <property type="match status" value="1"/>
</dbReference>
<organism evidence="2 3">
    <name type="scientific">Podarcis muralis</name>
    <name type="common">Wall lizard</name>
    <name type="synonym">Lacerta muralis</name>
    <dbReference type="NCBI Taxonomy" id="64176"/>
    <lineage>
        <taxon>Eukaryota</taxon>
        <taxon>Metazoa</taxon>
        <taxon>Chordata</taxon>
        <taxon>Craniata</taxon>
        <taxon>Vertebrata</taxon>
        <taxon>Euteleostomi</taxon>
        <taxon>Lepidosauria</taxon>
        <taxon>Squamata</taxon>
        <taxon>Bifurcata</taxon>
        <taxon>Unidentata</taxon>
        <taxon>Episquamata</taxon>
        <taxon>Laterata</taxon>
        <taxon>Lacertibaenia</taxon>
        <taxon>Lacertidae</taxon>
        <taxon>Podarcis</taxon>
    </lineage>
</organism>
<dbReference type="PROSITE" id="PS50878">
    <property type="entry name" value="RT_POL"/>
    <property type="match status" value="1"/>
</dbReference>
<dbReference type="Ensembl" id="ENSPMRT00000006436.1">
    <property type="protein sequence ID" value="ENSPMRP00000006052.1"/>
    <property type="gene ID" value="ENSPMRG00000004097.1"/>
</dbReference>
<dbReference type="InterPro" id="IPR043502">
    <property type="entry name" value="DNA/RNA_pol_sf"/>
</dbReference>
<evidence type="ECO:0000313" key="3">
    <source>
        <dbReference type="Proteomes" id="UP000472272"/>
    </source>
</evidence>
<dbReference type="AlphaFoldDB" id="A0A670I3N2"/>
<dbReference type="GO" id="GO:0003824">
    <property type="term" value="F:catalytic activity"/>
    <property type="evidence" value="ECO:0007669"/>
    <property type="project" value="InterPro"/>
</dbReference>
<dbReference type="Pfam" id="PF03372">
    <property type="entry name" value="Exo_endo_phos"/>
    <property type="match status" value="1"/>
</dbReference>
<feature type="domain" description="Reverse transcriptase" evidence="1">
    <location>
        <begin position="494"/>
        <end position="768"/>
    </location>
</feature>